<dbReference type="VEuPathDB" id="FungiDB:PYU1_G003645"/>
<dbReference type="EMBL" id="GL376638">
    <property type="status" value="NOT_ANNOTATED_CDS"/>
    <property type="molecule type" value="Genomic_DNA"/>
</dbReference>
<name>K3WFB4_GLOUD</name>
<dbReference type="eggNOG" id="ENOG502RVP6">
    <property type="taxonomic scope" value="Eukaryota"/>
</dbReference>
<evidence type="ECO:0000313" key="2">
    <source>
        <dbReference type="EnsemblProtists" id="PYU1_T003655"/>
    </source>
</evidence>
<dbReference type="AlphaFoldDB" id="K3WFB4"/>
<proteinExistence type="predicted"/>
<evidence type="ECO:0000313" key="3">
    <source>
        <dbReference type="Proteomes" id="UP000019132"/>
    </source>
</evidence>
<evidence type="ECO:0008006" key="4">
    <source>
        <dbReference type="Google" id="ProtNLM"/>
    </source>
</evidence>
<protein>
    <recommendedName>
        <fullName evidence="4">FYVE-type domain-containing protein</fullName>
    </recommendedName>
</protein>
<dbReference type="InterPro" id="IPR052727">
    <property type="entry name" value="Rab4/Rab5_effector"/>
</dbReference>
<accession>K3WFB4</accession>
<dbReference type="SUPFAM" id="SSF57903">
    <property type="entry name" value="FYVE/PHD zinc finger"/>
    <property type="match status" value="1"/>
</dbReference>
<dbReference type="PANTHER" id="PTHR13510:SF44">
    <property type="entry name" value="RABENOSYN-5"/>
    <property type="match status" value="1"/>
</dbReference>
<dbReference type="EnsemblProtists" id="PYU1_T003655">
    <property type="protein sequence ID" value="PYU1_T003655"/>
    <property type="gene ID" value="PYU1_G003645"/>
</dbReference>
<reference evidence="3" key="1">
    <citation type="journal article" date="2010" name="Genome Biol.">
        <title>Genome sequence of the necrotrophic plant pathogen Pythium ultimum reveals original pathogenicity mechanisms and effector repertoire.</title>
        <authorList>
            <person name="Levesque C.A."/>
            <person name="Brouwer H."/>
            <person name="Cano L."/>
            <person name="Hamilton J.P."/>
            <person name="Holt C."/>
            <person name="Huitema E."/>
            <person name="Raffaele S."/>
            <person name="Robideau G.P."/>
            <person name="Thines M."/>
            <person name="Win J."/>
            <person name="Zerillo M.M."/>
            <person name="Beakes G.W."/>
            <person name="Boore J.L."/>
            <person name="Busam D."/>
            <person name="Dumas B."/>
            <person name="Ferriera S."/>
            <person name="Fuerstenberg S.I."/>
            <person name="Gachon C.M."/>
            <person name="Gaulin E."/>
            <person name="Govers F."/>
            <person name="Grenville-Briggs L."/>
            <person name="Horner N."/>
            <person name="Hostetler J."/>
            <person name="Jiang R.H."/>
            <person name="Johnson J."/>
            <person name="Krajaejun T."/>
            <person name="Lin H."/>
            <person name="Meijer H.J."/>
            <person name="Moore B."/>
            <person name="Morris P."/>
            <person name="Phuntmart V."/>
            <person name="Puiu D."/>
            <person name="Shetty J."/>
            <person name="Stajich J.E."/>
            <person name="Tripathy S."/>
            <person name="Wawra S."/>
            <person name="van West P."/>
            <person name="Whitty B.R."/>
            <person name="Coutinho P.M."/>
            <person name="Henrissat B."/>
            <person name="Martin F."/>
            <person name="Thomas P.D."/>
            <person name="Tyler B.M."/>
            <person name="De Vries R.P."/>
            <person name="Kamoun S."/>
            <person name="Yandell M."/>
            <person name="Tisserat N."/>
            <person name="Buell C.R."/>
        </authorList>
    </citation>
    <scope>NUCLEOTIDE SEQUENCE</scope>
    <source>
        <strain evidence="3">DAOM:BR144</strain>
    </source>
</reference>
<feature type="compositionally biased region" description="Basic residues" evidence="1">
    <location>
        <begin position="84"/>
        <end position="93"/>
    </location>
</feature>
<sequence length="457" mass="50430">MVLEDAPLMSEKVTPFARSPFSPVHLGAPDCARVARLVEDELQKVLREYEIAGAPPTPRTFPKSRYKVVKSHDNCTAYLDRNSRNHKGSKKKTTSSNGSSGSPTVFDPYYTLADSSMISGSHSYSENDPDECTSNWAMPDIVVSGTVPGTLDDVMYGMMTPDSAEMLLRTAYVDDNLLDGGVLQQLQLPTKTDPFRSVCVKWYVKGMPSSYKKLVSARDFVFVEATGMVTRQDGARLGYMLRHWLDLEGCGELKGLQRGRFSNCAIYTPLSNQTVDIFVRGTVDPGGKMAMSLAIPIAASALLSSSNAVFCSYNKKLVWLLGNKKRGDHTMPVERSNMFVCGMCAKKFGKLSSVGTCRICCVQMCSRCRLNRSLAYVDMQNHEHAGVEHFSGVFCKNCIAQANQTSAFDVAQDEILKGRYGSVTREKTNARLDDQGGRLEQMQLGYVSSCVLPRDFT</sequence>
<dbReference type="InParanoid" id="K3WFB4"/>
<feature type="region of interest" description="Disordered" evidence="1">
    <location>
        <begin position="77"/>
        <end position="102"/>
    </location>
</feature>
<dbReference type="InterPro" id="IPR011011">
    <property type="entry name" value="Znf_FYVE_PHD"/>
</dbReference>
<keyword evidence="3" id="KW-1185">Reference proteome</keyword>
<reference evidence="3" key="2">
    <citation type="submission" date="2010-04" db="EMBL/GenBank/DDBJ databases">
        <authorList>
            <person name="Buell R."/>
            <person name="Hamilton J."/>
            <person name="Hostetler J."/>
        </authorList>
    </citation>
    <scope>NUCLEOTIDE SEQUENCE [LARGE SCALE GENOMIC DNA]</scope>
    <source>
        <strain evidence="3">DAOM:BR144</strain>
    </source>
</reference>
<organism evidence="2 3">
    <name type="scientific">Globisporangium ultimum (strain ATCC 200006 / CBS 805.95 / DAOM BR144)</name>
    <name type="common">Pythium ultimum</name>
    <dbReference type="NCBI Taxonomy" id="431595"/>
    <lineage>
        <taxon>Eukaryota</taxon>
        <taxon>Sar</taxon>
        <taxon>Stramenopiles</taxon>
        <taxon>Oomycota</taxon>
        <taxon>Peronosporomycetes</taxon>
        <taxon>Pythiales</taxon>
        <taxon>Pythiaceae</taxon>
        <taxon>Globisporangium</taxon>
    </lineage>
</organism>
<dbReference type="HOGENOM" id="CLU_015303_0_1_1"/>
<dbReference type="InterPro" id="IPR023393">
    <property type="entry name" value="START-like_dom_sf"/>
</dbReference>
<dbReference type="Proteomes" id="UP000019132">
    <property type="component" value="Unassembled WGS sequence"/>
</dbReference>
<evidence type="ECO:0000256" key="1">
    <source>
        <dbReference type="SAM" id="MobiDB-lite"/>
    </source>
</evidence>
<reference evidence="2" key="3">
    <citation type="submission" date="2015-02" db="UniProtKB">
        <authorList>
            <consortium name="EnsemblProtists"/>
        </authorList>
    </citation>
    <scope>IDENTIFICATION</scope>
    <source>
        <strain evidence="2">DAOM BR144</strain>
    </source>
</reference>
<dbReference type="PANTHER" id="PTHR13510">
    <property type="entry name" value="FYVE-FINGER-CONTAINING RAB5 EFFECTOR PROTEIN RABENOSYN-5-RELATED"/>
    <property type="match status" value="1"/>
</dbReference>
<dbReference type="Gene3D" id="3.30.530.20">
    <property type="match status" value="1"/>
</dbReference>